<dbReference type="FunCoup" id="G7E0N4">
    <property type="interactions" value="482"/>
</dbReference>
<comment type="subcellular location">
    <subcellularLocation>
        <location evidence="2">Chromosome</location>
    </subcellularLocation>
    <subcellularLocation>
        <location evidence="1">Nucleus</location>
    </subcellularLocation>
</comment>
<dbReference type="SUPFAM" id="SSF47370">
    <property type="entry name" value="Bromodomain"/>
    <property type="match status" value="1"/>
</dbReference>
<protein>
    <recommendedName>
        <fullName evidence="11">AAA+ ATPase domain-containing protein</fullName>
    </recommendedName>
</protein>
<dbReference type="InterPro" id="IPR027417">
    <property type="entry name" value="P-loop_NTPase"/>
</dbReference>
<evidence type="ECO:0000256" key="2">
    <source>
        <dbReference type="ARBA" id="ARBA00004286"/>
    </source>
</evidence>
<evidence type="ECO:0000313" key="12">
    <source>
        <dbReference type="EMBL" id="GAA96394.1"/>
    </source>
</evidence>
<keyword evidence="6" id="KW-0378">Hydrolase</keyword>
<dbReference type="GO" id="GO:0000785">
    <property type="term" value="C:chromatin"/>
    <property type="evidence" value="ECO:0007669"/>
    <property type="project" value="UniProtKB-ARBA"/>
</dbReference>
<dbReference type="GO" id="GO:0005524">
    <property type="term" value="F:ATP binding"/>
    <property type="evidence" value="ECO:0007669"/>
    <property type="project" value="UniProtKB-KW"/>
</dbReference>
<dbReference type="Gene3D" id="1.10.8.60">
    <property type="match status" value="1"/>
</dbReference>
<feature type="region of interest" description="Disordered" evidence="10">
    <location>
        <begin position="1"/>
        <end position="374"/>
    </location>
</feature>
<name>G7E0N4_MIXOS</name>
<comment type="similarity">
    <text evidence="3">Belongs to the AAA ATPase family.</text>
</comment>
<feature type="region of interest" description="Disordered" evidence="10">
    <location>
        <begin position="387"/>
        <end position="407"/>
    </location>
</feature>
<keyword evidence="9" id="KW-0539">Nucleus</keyword>
<feature type="region of interest" description="Disordered" evidence="10">
    <location>
        <begin position="1258"/>
        <end position="1294"/>
    </location>
</feature>
<evidence type="ECO:0000256" key="6">
    <source>
        <dbReference type="ARBA" id="ARBA00022801"/>
    </source>
</evidence>
<dbReference type="FunFam" id="3.40.50.300:FF:000061">
    <property type="entry name" value="ATPase family, AAA domain-containing 2"/>
    <property type="match status" value="1"/>
</dbReference>
<dbReference type="FunFam" id="3.40.50.300:FF:001218">
    <property type="entry name" value="AAA family ATPase, putative"/>
    <property type="match status" value="1"/>
</dbReference>
<keyword evidence="4" id="KW-0158">Chromosome</keyword>
<feature type="compositionally biased region" description="Basic and acidic residues" evidence="10">
    <location>
        <begin position="82"/>
        <end position="95"/>
    </location>
</feature>
<accession>G7E0N4</accession>
<feature type="region of interest" description="Disordered" evidence="10">
    <location>
        <begin position="1309"/>
        <end position="1341"/>
    </location>
</feature>
<gene>
    <name evidence="12" type="primary">Mo03061</name>
    <name evidence="12" type="ORF">E5Q_03061</name>
</gene>
<comment type="caution">
    <text evidence="12">The sequence shown here is derived from an EMBL/GenBank/DDBJ whole genome shotgun (WGS) entry which is preliminary data.</text>
</comment>
<dbReference type="InParanoid" id="G7E0N4"/>
<feature type="domain" description="AAA+ ATPase" evidence="11">
    <location>
        <begin position="530"/>
        <end position="671"/>
    </location>
</feature>
<feature type="compositionally biased region" description="Polar residues" evidence="10">
    <location>
        <begin position="10"/>
        <end position="20"/>
    </location>
</feature>
<dbReference type="GO" id="GO:0006334">
    <property type="term" value="P:nucleosome assembly"/>
    <property type="evidence" value="ECO:0007669"/>
    <property type="project" value="TreeGrafter"/>
</dbReference>
<dbReference type="InterPro" id="IPR003959">
    <property type="entry name" value="ATPase_AAA_core"/>
</dbReference>
<dbReference type="GO" id="GO:0005634">
    <property type="term" value="C:nucleus"/>
    <property type="evidence" value="ECO:0007669"/>
    <property type="project" value="UniProtKB-SubCell"/>
</dbReference>
<dbReference type="GO" id="GO:0016887">
    <property type="term" value="F:ATP hydrolysis activity"/>
    <property type="evidence" value="ECO:0007669"/>
    <property type="project" value="InterPro"/>
</dbReference>
<dbReference type="Gene3D" id="3.40.50.300">
    <property type="entry name" value="P-loop containing nucleotide triphosphate hydrolases"/>
    <property type="match status" value="2"/>
</dbReference>
<dbReference type="InterPro" id="IPR041569">
    <property type="entry name" value="AAA_lid_3"/>
</dbReference>
<dbReference type="PANTHER" id="PTHR23069:SF0">
    <property type="entry name" value="TAT-BINDING HOMOLOG 7"/>
    <property type="match status" value="1"/>
</dbReference>
<feature type="domain" description="AAA+ ATPase" evidence="11">
    <location>
        <begin position="832"/>
        <end position="1007"/>
    </location>
</feature>
<dbReference type="GO" id="GO:0140674">
    <property type="term" value="F:ATP-dependent histone chaperone activity"/>
    <property type="evidence" value="ECO:0007669"/>
    <property type="project" value="UniProtKB-ARBA"/>
</dbReference>
<feature type="region of interest" description="Disordered" evidence="10">
    <location>
        <begin position="426"/>
        <end position="447"/>
    </location>
</feature>
<keyword evidence="13" id="KW-1185">Reference proteome</keyword>
<evidence type="ECO:0000256" key="3">
    <source>
        <dbReference type="ARBA" id="ARBA00006914"/>
    </source>
</evidence>
<evidence type="ECO:0000256" key="8">
    <source>
        <dbReference type="ARBA" id="ARBA00023117"/>
    </source>
</evidence>
<proteinExistence type="inferred from homology"/>
<dbReference type="PROSITE" id="PS00674">
    <property type="entry name" value="AAA"/>
    <property type="match status" value="1"/>
</dbReference>
<dbReference type="OrthoDB" id="5421at2759"/>
<dbReference type="InterPro" id="IPR003960">
    <property type="entry name" value="ATPase_AAA_CS"/>
</dbReference>
<dbReference type="HOGENOM" id="CLU_000536_5_2_1"/>
<dbReference type="GO" id="GO:0045815">
    <property type="term" value="P:transcription initiation-coupled chromatin remodeling"/>
    <property type="evidence" value="ECO:0007669"/>
    <property type="project" value="TreeGrafter"/>
</dbReference>
<keyword evidence="7" id="KW-0067">ATP-binding</keyword>
<evidence type="ECO:0000256" key="9">
    <source>
        <dbReference type="ARBA" id="ARBA00023242"/>
    </source>
</evidence>
<feature type="compositionally biased region" description="Basic and acidic residues" evidence="10">
    <location>
        <begin position="341"/>
        <end position="355"/>
    </location>
</feature>
<keyword evidence="8" id="KW-0103">Bromodomain</keyword>
<evidence type="ECO:0000256" key="5">
    <source>
        <dbReference type="ARBA" id="ARBA00022741"/>
    </source>
</evidence>
<sequence length="1434" mass="159196">MPRQTPRFPGQSTRAGSSLEPSARHGHAPAQSRQPETSTSGRSLRFKVTRPDYTSAGSSLRSDDDDAEGSEEGSVPPRQAPKRPEQTRRSERNSRIIETPSDGDTHEAKDGLNEDERIARELQAQEDAAASSRRATRGRAIPPTALQPASSPPEPQQRASARNVNGKIPHHDSEHDDPMDTQEDAHDLSVSSRGRPTKKIKYDEDDEKPLGHEEDDEEEDEQPVRRLRRPQAHSRQLPQDDDYGSPPRVRPRERLRRSSWLAEDEEEMDSEDEWGSQRKSRRLKLTAQAKEARRRQEEAEARELRRTRRQPVRSTRYDSYHQQDEDEPIEDEEEEDEPTIDYDRLDRRPGNKDDSLSNSRSSSRGYGLRRRNEVNYALPTMEQLEAEAYRDSKEERKAAKRKAKERAVNQQFNATLEDLQRAIGAEPMQDSDSSDDGASPRKQAAARAQAAASGGLFAAGAGTINDSTLGAPKNFGKVTANLADIDPLLPGQHINFDSVGGMEGHIQQLKEMVSLPLLYPEVFQRFAITPPRGVLFHGPPGTGKTLLARALASSCSTEGQRISFFMRKGADCLSKWVGEAERQLRMLFEEAKRCQPSIIFFDEIDGLAPVRSSKQEQIHASIVSTLLALMDGMDGRGQVIIIGATNRPDSVDPALRRPGRFDREFYFPLPNLEARRKIIDIHTRDWQPPLATNIKDELAQMTKGYGGADMRALCTEAALNAVQRKYPQIYKTPQRLMIKPETIEISARDFVIAAERLVPSTARSNASPAAALPPHLACLLGPAFEAAKSALAGVLPARKKLNILEEAEYEDLNDAGFETEKFMQSFEASLVHRPRLLISGEEGLGQEHIGAALMQYLEGYHVQSLGLDTLLGDSSSTPEATLVQIFSEAKRHKPSILFIPDLAAWADSISETTRATLKGLLKAASASDPILLLGISETPGDLLPPDVSQWFGPSDDNRMELGAPHAELRRAFFTSLLEKLSRSPKEYNDAIPRRKRILEVLPVAPPPAPREPTAEEVQAQTKKDATLREILKFRIGPIAAELKKRYKRFSKLVGEVVADAALGLQDPTAELTDLTRPMVITVPLNSDEPPAVPAEMAVTNGNGVSDDHATLGEMQPNTIANHANGEVANDLAPIEPVNESSIRMQTPERVPASGEGQEQRQSQAQLAHLAPETPAPPTTLLWHNVNLETIHSDVYRDLYLTPQRFVDDIAKIFTNAFLEKDPDLYTRAGMMLNHAKMMVDFACDEQFKLDCLSMSVRENERRSKRKSKNKSIAQAVESNGEHAHRPSTRSAGQTLEVVSDIGVIERELSRRRSLSKSPLPPAPVDDLAEPLPIVPGGADKADKMGVDTLVNGTDDAMDFRYDTSLNTAPTEPVPDTRSPSPAYPDLNLDRTDLATLIEELTRLSDSFNIEQLEVLRLLSQRMHYRSPPTVSMPR</sequence>
<dbReference type="GO" id="GO:0042393">
    <property type="term" value="F:histone binding"/>
    <property type="evidence" value="ECO:0007669"/>
    <property type="project" value="UniProtKB-ARBA"/>
</dbReference>
<dbReference type="GO" id="GO:0003682">
    <property type="term" value="F:chromatin binding"/>
    <property type="evidence" value="ECO:0007669"/>
    <property type="project" value="TreeGrafter"/>
</dbReference>
<dbReference type="InterPro" id="IPR045199">
    <property type="entry name" value="ATAD2-like"/>
</dbReference>
<dbReference type="Proteomes" id="UP000009131">
    <property type="component" value="Unassembled WGS sequence"/>
</dbReference>
<feature type="compositionally biased region" description="Acidic residues" evidence="10">
    <location>
        <begin position="324"/>
        <end position="340"/>
    </location>
</feature>
<evidence type="ECO:0000256" key="10">
    <source>
        <dbReference type="SAM" id="MobiDB-lite"/>
    </source>
</evidence>
<dbReference type="Pfam" id="PF00004">
    <property type="entry name" value="AAA"/>
    <property type="match status" value="2"/>
</dbReference>
<evidence type="ECO:0000256" key="7">
    <source>
        <dbReference type="ARBA" id="ARBA00022840"/>
    </source>
</evidence>
<feature type="region of interest" description="Disordered" evidence="10">
    <location>
        <begin position="1365"/>
        <end position="1386"/>
    </location>
</feature>
<evidence type="ECO:0000259" key="11">
    <source>
        <dbReference type="SMART" id="SM00382"/>
    </source>
</evidence>
<dbReference type="eggNOG" id="KOG0732">
    <property type="taxonomic scope" value="Eukaryota"/>
</dbReference>
<dbReference type="STRING" id="764103.G7E0N4"/>
<dbReference type="SMART" id="SM00382">
    <property type="entry name" value="AAA"/>
    <property type="match status" value="2"/>
</dbReference>
<feature type="compositionally biased region" description="Basic and acidic residues" evidence="10">
    <location>
        <begin position="387"/>
        <end position="397"/>
    </location>
</feature>
<evidence type="ECO:0000313" key="13">
    <source>
        <dbReference type="Proteomes" id="UP000009131"/>
    </source>
</evidence>
<keyword evidence="5" id="KW-0547">Nucleotide-binding</keyword>
<dbReference type="FunFam" id="1.10.8.60:FF:000016">
    <property type="entry name" value="ATPase family AAA domain-containing protein 2B"/>
    <property type="match status" value="1"/>
</dbReference>
<feature type="compositionally biased region" description="Low complexity" evidence="10">
    <location>
        <begin position="356"/>
        <end position="366"/>
    </location>
</feature>
<dbReference type="EMBL" id="BABT02000084">
    <property type="protein sequence ID" value="GAA96394.1"/>
    <property type="molecule type" value="Genomic_DNA"/>
</dbReference>
<feature type="compositionally biased region" description="Acidic residues" evidence="10">
    <location>
        <begin position="203"/>
        <end position="221"/>
    </location>
</feature>
<feature type="compositionally biased region" description="Basic and acidic residues" evidence="10">
    <location>
        <begin position="169"/>
        <end position="187"/>
    </location>
</feature>
<dbReference type="InterPro" id="IPR003593">
    <property type="entry name" value="AAA+_ATPase"/>
</dbReference>
<dbReference type="InterPro" id="IPR036427">
    <property type="entry name" value="Bromodomain-like_sf"/>
</dbReference>
<dbReference type="Pfam" id="PF17862">
    <property type="entry name" value="AAA_lid_3"/>
    <property type="match status" value="1"/>
</dbReference>
<feature type="compositionally biased region" description="Polar residues" evidence="10">
    <location>
        <begin position="31"/>
        <end position="42"/>
    </location>
</feature>
<feature type="compositionally biased region" description="Acidic residues" evidence="10">
    <location>
        <begin position="262"/>
        <end position="274"/>
    </location>
</feature>
<evidence type="ECO:0000256" key="1">
    <source>
        <dbReference type="ARBA" id="ARBA00004123"/>
    </source>
</evidence>
<feature type="region of interest" description="Disordered" evidence="10">
    <location>
        <begin position="1136"/>
        <end position="1175"/>
    </location>
</feature>
<organism evidence="12 13">
    <name type="scientific">Mixia osmundae (strain CBS 9802 / IAM 14324 / JCM 22182 / KY 12970)</name>
    <dbReference type="NCBI Taxonomy" id="764103"/>
    <lineage>
        <taxon>Eukaryota</taxon>
        <taxon>Fungi</taxon>
        <taxon>Dikarya</taxon>
        <taxon>Basidiomycota</taxon>
        <taxon>Pucciniomycotina</taxon>
        <taxon>Mixiomycetes</taxon>
        <taxon>Mixiales</taxon>
        <taxon>Mixiaceae</taxon>
        <taxon>Mixia</taxon>
    </lineage>
</organism>
<dbReference type="GO" id="GO:0006337">
    <property type="term" value="P:nucleosome disassembly"/>
    <property type="evidence" value="ECO:0007669"/>
    <property type="project" value="TreeGrafter"/>
</dbReference>
<feature type="compositionally biased region" description="Basic and acidic residues" evidence="10">
    <location>
        <begin position="103"/>
        <end position="120"/>
    </location>
</feature>
<evidence type="ECO:0000256" key="4">
    <source>
        <dbReference type="ARBA" id="ARBA00022454"/>
    </source>
</evidence>
<dbReference type="PANTHER" id="PTHR23069">
    <property type="entry name" value="AAA DOMAIN-CONTAINING"/>
    <property type="match status" value="1"/>
</dbReference>
<dbReference type="SUPFAM" id="SSF52540">
    <property type="entry name" value="P-loop containing nucleoside triphosphate hydrolases"/>
    <property type="match status" value="2"/>
</dbReference>
<reference evidence="12 13" key="1">
    <citation type="journal article" date="2011" name="J. Gen. Appl. Microbiol.">
        <title>Draft genome sequencing of the enigmatic basidiomycete Mixia osmundae.</title>
        <authorList>
            <person name="Nishida H."/>
            <person name="Nagatsuka Y."/>
            <person name="Sugiyama J."/>
        </authorList>
    </citation>
    <scope>NUCLEOTIDE SEQUENCE [LARGE SCALE GENOMIC DNA]</scope>
    <source>
        <strain evidence="13">CBS 9802 / IAM 14324 / JCM 22182 / KY 12970</strain>
    </source>
</reference>
<feature type="compositionally biased region" description="Basic and acidic residues" evidence="10">
    <location>
        <begin position="290"/>
        <end position="304"/>
    </location>
</feature>
<reference evidence="12 13" key="2">
    <citation type="journal article" date="2012" name="Open Biol.">
        <title>Characteristics of nucleosomes and linker DNA regions on the genome of the basidiomycete Mixia osmundae revealed by mono- and dinucleosome mapping.</title>
        <authorList>
            <person name="Nishida H."/>
            <person name="Kondo S."/>
            <person name="Matsumoto T."/>
            <person name="Suzuki Y."/>
            <person name="Yoshikawa H."/>
            <person name="Taylor T.D."/>
            <person name="Sugiyama J."/>
        </authorList>
    </citation>
    <scope>NUCLEOTIDE SEQUENCE [LARGE SCALE GENOMIC DNA]</scope>
    <source>
        <strain evidence="13">CBS 9802 / IAM 14324 / JCM 22182 / KY 12970</strain>
    </source>
</reference>